<evidence type="ECO:0000256" key="6">
    <source>
        <dbReference type="ARBA" id="ARBA00023077"/>
    </source>
</evidence>
<evidence type="ECO:0008006" key="17">
    <source>
        <dbReference type="Google" id="ProtNLM"/>
    </source>
</evidence>
<name>A0A235BXN8_UNCW3</name>
<evidence type="ECO:0000256" key="3">
    <source>
        <dbReference type="ARBA" id="ARBA00022452"/>
    </source>
</evidence>
<dbReference type="Gene3D" id="2.40.170.20">
    <property type="entry name" value="TonB-dependent receptor, beta-barrel domain"/>
    <property type="match status" value="1"/>
</dbReference>
<comment type="caution">
    <text evidence="15">The sequence shown here is derived from an EMBL/GenBank/DDBJ whole genome shotgun (WGS) entry which is preliminary data.</text>
</comment>
<dbReference type="AlphaFoldDB" id="A0A235BXN8"/>
<dbReference type="Gene3D" id="2.170.130.10">
    <property type="entry name" value="TonB-dependent receptor, plug domain"/>
    <property type="match status" value="1"/>
</dbReference>
<dbReference type="InterPro" id="IPR000531">
    <property type="entry name" value="Beta-barrel_TonB"/>
</dbReference>
<evidence type="ECO:0000256" key="9">
    <source>
        <dbReference type="ARBA" id="ARBA00023237"/>
    </source>
</evidence>
<feature type="signal peptide" evidence="12">
    <location>
        <begin position="1"/>
        <end position="17"/>
    </location>
</feature>
<dbReference type="Gene3D" id="2.60.40.1120">
    <property type="entry name" value="Carboxypeptidase-like, regulatory domain"/>
    <property type="match status" value="1"/>
</dbReference>
<dbReference type="InterPro" id="IPR037066">
    <property type="entry name" value="Plug_dom_sf"/>
</dbReference>
<keyword evidence="6 11" id="KW-0798">TonB box</keyword>
<dbReference type="InterPro" id="IPR008969">
    <property type="entry name" value="CarboxyPept-like_regulatory"/>
</dbReference>
<dbReference type="SUPFAM" id="SSF56935">
    <property type="entry name" value="Porins"/>
    <property type="match status" value="1"/>
</dbReference>
<feature type="domain" description="TonB-dependent receptor plug" evidence="14">
    <location>
        <begin position="121"/>
        <end position="237"/>
    </location>
</feature>
<evidence type="ECO:0000256" key="2">
    <source>
        <dbReference type="ARBA" id="ARBA00022448"/>
    </source>
</evidence>
<dbReference type="InterPro" id="IPR036942">
    <property type="entry name" value="Beta-barrel_TonB_sf"/>
</dbReference>
<keyword evidence="7 10" id="KW-0472">Membrane</keyword>
<dbReference type="GO" id="GO:0044718">
    <property type="term" value="P:siderophore transmembrane transport"/>
    <property type="evidence" value="ECO:0007669"/>
    <property type="project" value="TreeGrafter"/>
</dbReference>
<evidence type="ECO:0000256" key="4">
    <source>
        <dbReference type="ARBA" id="ARBA00022692"/>
    </source>
</evidence>
<proteinExistence type="inferred from homology"/>
<dbReference type="InterPro" id="IPR012910">
    <property type="entry name" value="Plug_dom"/>
</dbReference>
<evidence type="ECO:0000256" key="7">
    <source>
        <dbReference type="ARBA" id="ARBA00023136"/>
    </source>
</evidence>
<dbReference type="SUPFAM" id="SSF49464">
    <property type="entry name" value="Carboxypeptidase regulatory domain-like"/>
    <property type="match status" value="1"/>
</dbReference>
<dbReference type="InterPro" id="IPR039426">
    <property type="entry name" value="TonB-dep_rcpt-like"/>
</dbReference>
<evidence type="ECO:0000256" key="12">
    <source>
        <dbReference type="SAM" id="SignalP"/>
    </source>
</evidence>
<accession>A0A235BXN8</accession>
<dbReference type="PANTHER" id="PTHR30069:SF29">
    <property type="entry name" value="HEMOGLOBIN AND HEMOGLOBIN-HAPTOGLOBIN-BINDING PROTEIN 1-RELATED"/>
    <property type="match status" value="1"/>
</dbReference>
<evidence type="ECO:0000256" key="11">
    <source>
        <dbReference type="RuleBase" id="RU003357"/>
    </source>
</evidence>
<dbReference type="GO" id="GO:0015344">
    <property type="term" value="F:siderophore uptake transmembrane transporter activity"/>
    <property type="evidence" value="ECO:0007669"/>
    <property type="project" value="TreeGrafter"/>
</dbReference>
<keyword evidence="9 10" id="KW-0998">Cell outer membrane</keyword>
<keyword evidence="2 10" id="KW-0813">Transport</keyword>
<evidence type="ECO:0000256" key="5">
    <source>
        <dbReference type="ARBA" id="ARBA00022729"/>
    </source>
</evidence>
<protein>
    <recommendedName>
        <fullName evidence="17">TonB-dependent receptor plug domain-containing protein</fullName>
    </recommendedName>
</protein>
<dbReference type="Proteomes" id="UP000215215">
    <property type="component" value="Unassembled WGS sequence"/>
</dbReference>
<evidence type="ECO:0000259" key="13">
    <source>
        <dbReference type="Pfam" id="PF00593"/>
    </source>
</evidence>
<keyword evidence="4 10" id="KW-0812">Transmembrane</keyword>
<evidence type="ECO:0000313" key="15">
    <source>
        <dbReference type="EMBL" id="OYD16315.1"/>
    </source>
</evidence>
<organism evidence="15 16">
    <name type="scientific">candidate division WOR-3 bacterium JGI_Cruoil_03_44_89</name>
    <dbReference type="NCBI Taxonomy" id="1973748"/>
    <lineage>
        <taxon>Bacteria</taxon>
        <taxon>Bacteria division WOR-3</taxon>
    </lineage>
</organism>
<comment type="similarity">
    <text evidence="10 11">Belongs to the TonB-dependent receptor family.</text>
</comment>
<evidence type="ECO:0000259" key="14">
    <source>
        <dbReference type="Pfam" id="PF07715"/>
    </source>
</evidence>
<evidence type="ECO:0000256" key="8">
    <source>
        <dbReference type="ARBA" id="ARBA00023170"/>
    </source>
</evidence>
<dbReference type="PROSITE" id="PS52016">
    <property type="entry name" value="TONB_DEPENDENT_REC_3"/>
    <property type="match status" value="1"/>
</dbReference>
<evidence type="ECO:0000313" key="16">
    <source>
        <dbReference type="Proteomes" id="UP000215215"/>
    </source>
</evidence>
<evidence type="ECO:0000256" key="1">
    <source>
        <dbReference type="ARBA" id="ARBA00004571"/>
    </source>
</evidence>
<dbReference type="Pfam" id="PF13620">
    <property type="entry name" value="CarboxypepD_reg"/>
    <property type="match status" value="1"/>
</dbReference>
<dbReference type="EMBL" id="NOZQ01000072">
    <property type="protein sequence ID" value="OYD16315.1"/>
    <property type="molecule type" value="Genomic_DNA"/>
</dbReference>
<gene>
    <name evidence="15" type="ORF">CH333_03705</name>
</gene>
<feature type="domain" description="TonB-dependent receptor-like beta-barrel" evidence="13">
    <location>
        <begin position="384"/>
        <end position="770"/>
    </location>
</feature>
<dbReference type="PANTHER" id="PTHR30069">
    <property type="entry name" value="TONB-DEPENDENT OUTER MEMBRANE RECEPTOR"/>
    <property type="match status" value="1"/>
</dbReference>
<keyword evidence="3 10" id="KW-1134">Transmembrane beta strand</keyword>
<feature type="chain" id="PRO_5012263289" description="TonB-dependent receptor plug domain-containing protein" evidence="12">
    <location>
        <begin position="18"/>
        <end position="914"/>
    </location>
</feature>
<dbReference type="GO" id="GO:0009279">
    <property type="term" value="C:cell outer membrane"/>
    <property type="evidence" value="ECO:0007669"/>
    <property type="project" value="UniProtKB-SubCell"/>
</dbReference>
<keyword evidence="5 12" id="KW-0732">Signal</keyword>
<dbReference type="Pfam" id="PF07715">
    <property type="entry name" value="Plug"/>
    <property type="match status" value="1"/>
</dbReference>
<keyword evidence="8" id="KW-0675">Receptor</keyword>
<evidence type="ECO:0000256" key="10">
    <source>
        <dbReference type="PROSITE-ProRule" id="PRU01360"/>
    </source>
</evidence>
<comment type="subcellular location">
    <subcellularLocation>
        <location evidence="1 10">Cell outer membrane</location>
        <topology evidence="1 10">Multi-pass membrane protein</topology>
    </subcellularLocation>
</comment>
<reference evidence="15 16" key="1">
    <citation type="submission" date="2017-07" db="EMBL/GenBank/DDBJ databases">
        <title>Recovery of genomes from metagenomes via a dereplication, aggregation, and scoring strategy.</title>
        <authorList>
            <person name="Sieber C.M."/>
            <person name="Probst A.J."/>
            <person name="Sharrar A."/>
            <person name="Thomas B.C."/>
            <person name="Hess M."/>
            <person name="Tringe S.G."/>
            <person name="Banfield J.F."/>
        </authorList>
    </citation>
    <scope>NUCLEOTIDE SEQUENCE [LARGE SCALE GENOMIC DNA]</scope>
    <source>
        <strain evidence="15">JGI_Cruoil_03_44_89</strain>
    </source>
</reference>
<dbReference type="Pfam" id="PF00593">
    <property type="entry name" value="TonB_dep_Rec_b-barrel"/>
    <property type="match status" value="1"/>
</dbReference>
<sequence length="914" mass="103061">MKKILWLLILSSAAVNAGVTGKIAGKVTDVKTGKPLPGVNVVVVGTTLGAATDENGEYFIIQVPPGVYSVEVRMLGYTTVTKSNVRVSVDLTTRLDFRLRESVLEMQGVTVRAERPLVLPDITSSARYTTKEEMDRMAGVEKVGDVIGIQPGVVTAAPVLAIQDEEGRGIQVRGERASDVHIRGGRGGEILYCVDGLPITHPLYGGRQILELDVVSVQEMEILTGGFNAEYGQAQSGVINIVTREGGRRLSGSIQLKTDRLSPENYSFNTDYVAASIGGPEPVTNFLLSPLGVHIPGEVTFFASGSGNLTNTYLSNHRTRETNEFLGFEYSDRQNNDFTGDLKVAYKITPNHKLTLGYRSGWSRSSWFDWGWKDLPDSMQSAARTTEQLTLNFTHTLSPKTFYTVKIGRLKTDYESTLNRRTPPLFWHWDSVMVVEDGDTTWKRVYVGSDYGHDTDENGFIDVGVQGNYRKDNTYSYTLRGDITSQVHPRHLIKSGFEFNYHKIKYTDIQYAGSYYYEGRDTIPGSWPEYGLYRWVFDAFPYIGAAYLQDKVELEGLIINAGARVDFFDPGRTVRESEYIAVWERATGIPLEVKKMRYWISPRLGISHPITERTAMYFAYGRFNQLPELQYYYRDPWTGTWCGNPNLDPEITTAYEFGFTHQITGDMALDVKNYSKDISGYVGMIKTGYPGVWVWVNRGYGRCRGVELQLIKRYSHFVSGTISYTYQWATAYASSAFMEYDRSRQGFPIPIRENRLDWDQRNMVVADVEFSVPEGESPKLLGLRIPDRFYTSLLFSFGSGVPYTPAGTDIVITENSKTCPATYDLDLKIQKGFCLGSFNYSFICELLNLFDYRNVNRGVNRGAGFNSWTGRPYRYGDVGWGTGKIYTYRDIIHLRNPVVFSSGRQIKLGINLNF</sequence>